<dbReference type="EMBL" id="JBHSIT010000013">
    <property type="protein sequence ID" value="MFC4912719.1"/>
    <property type="molecule type" value="Genomic_DNA"/>
</dbReference>
<protein>
    <recommendedName>
        <fullName evidence="3">Secreted protein</fullName>
    </recommendedName>
</protein>
<proteinExistence type="predicted"/>
<gene>
    <name evidence="1" type="ORF">ACFPCY_35850</name>
</gene>
<dbReference type="Proteomes" id="UP001595872">
    <property type="component" value="Unassembled WGS sequence"/>
</dbReference>
<name>A0ABV9UA67_9ACTN</name>
<evidence type="ECO:0000313" key="1">
    <source>
        <dbReference type="EMBL" id="MFC4912719.1"/>
    </source>
</evidence>
<accession>A0ABV9UA67</accession>
<dbReference type="RefSeq" id="WP_378262915.1">
    <property type="nucleotide sequence ID" value="NZ_JBHSIT010000013.1"/>
</dbReference>
<sequence>MIIVLAAVVALFMIVVALLYLVEFARASRRDALFGPAASRSARRARMVTGMYIRGGEDLDARGGDEELVGR</sequence>
<organism evidence="1 2">
    <name type="scientific">Actinomadura gamaensis</name>
    <dbReference type="NCBI Taxonomy" id="1763541"/>
    <lineage>
        <taxon>Bacteria</taxon>
        <taxon>Bacillati</taxon>
        <taxon>Actinomycetota</taxon>
        <taxon>Actinomycetes</taxon>
        <taxon>Streptosporangiales</taxon>
        <taxon>Thermomonosporaceae</taxon>
        <taxon>Actinomadura</taxon>
    </lineage>
</organism>
<evidence type="ECO:0000313" key="2">
    <source>
        <dbReference type="Proteomes" id="UP001595872"/>
    </source>
</evidence>
<comment type="caution">
    <text evidence="1">The sequence shown here is derived from an EMBL/GenBank/DDBJ whole genome shotgun (WGS) entry which is preliminary data.</text>
</comment>
<reference evidence="2" key="1">
    <citation type="journal article" date="2019" name="Int. J. Syst. Evol. Microbiol.">
        <title>The Global Catalogue of Microorganisms (GCM) 10K type strain sequencing project: providing services to taxonomists for standard genome sequencing and annotation.</title>
        <authorList>
            <consortium name="The Broad Institute Genomics Platform"/>
            <consortium name="The Broad Institute Genome Sequencing Center for Infectious Disease"/>
            <person name="Wu L."/>
            <person name="Ma J."/>
        </authorList>
    </citation>
    <scope>NUCLEOTIDE SEQUENCE [LARGE SCALE GENOMIC DNA]</scope>
    <source>
        <strain evidence="2">KLKA75</strain>
    </source>
</reference>
<keyword evidence="2" id="KW-1185">Reference proteome</keyword>
<evidence type="ECO:0008006" key="3">
    <source>
        <dbReference type="Google" id="ProtNLM"/>
    </source>
</evidence>